<protein>
    <recommendedName>
        <fullName evidence="4">Endolytic peptidoglycan transglycosylase RlpA</fullName>
        <ecNumber evidence="4">4.2.2.-</ecNumber>
    </recommendedName>
</protein>
<evidence type="ECO:0000259" key="6">
    <source>
        <dbReference type="PROSITE" id="PS51724"/>
    </source>
</evidence>
<dbReference type="SUPFAM" id="SSF110997">
    <property type="entry name" value="Sporulation related repeat"/>
    <property type="match status" value="1"/>
</dbReference>
<keyword evidence="3 4" id="KW-0961">Cell wall biogenesis/degradation</keyword>
<evidence type="ECO:0000256" key="5">
    <source>
        <dbReference type="RuleBase" id="RU003495"/>
    </source>
</evidence>
<keyword evidence="2 4" id="KW-0456">Lyase</keyword>
<evidence type="ECO:0000313" key="8">
    <source>
        <dbReference type="Proteomes" id="UP001549691"/>
    </source>
</evidence>
<keyword evidence="1" id="KW-0732">Signal</keyword>
<feature type="domain" description="SPOR" evidence="6">
    <location>
        <begin position="183"/>
        <end position="262"/>
    </location>
</feature>
<comment type="function">
    <text evidence="4">Lytic transglycosylase with a strong preference for naked glycan strands that lack stem peptides.</text>
</comment>
<keyword evidence="8" id="KW-1185">Reference proteome</keyword>
<dbReference type="Gene3D" id="2.40.40.10">
    <property type="entry name" value="RlpA-like domain"/>
    <property type="match status" value="1"/>
</dbReference>
<dbReference type="EMBL" id="JBEWZI010000032">
    <property type="protein sequence ID" value="MET7016237.1"/>
    <property type="molecule type" value="Genomic_DNA"/>
</dbReference>
<dbReference type="InterPro" id="IPR012997">
    <property type="entry name" value="RplA"/>
</dbReference>
<accession>A0ABV2TQM8</accession>
<dbReference type="PANTHER" id="PTHR34183">
    <property type="entry name" value="ENDOLYTIC PEPTIDOGLYCAN TRANSGLYCOSYLASE RLPA"/>
    <property type="match status" value="1"/>
</dbReference>
<dbReference type="Gene3D" id="3.30.70.1070">
    <property type="entry name" value="Sporulation related repeat"/>
    <property type="match status" value="1"/>
</dbReference>
<dbReference type="InterPro" id="IPR007730">
    <property type="entry name" value="SPOR-like_dom"/>
</dbReference>
<gene>
    <name evidence="4" type="primary">rlpA</name>
    <name evidence="7" type="ORF">ABXR19_18775</name>
</gene>
<dbReference type="HAMAP" id="MF_02071">
    <property type="entry name" value="RlpA"/>
    <property type="match status" value="1"/>
</dbReference>
<dbReference type="InterPro" id="IPR036680">
    <property type="entry name" value="SPOR-like_sf"/>
</dbReference>
<dbReference type="Pfam" id="PF05036">
    <property type="entry name" value="SPOR"/>
    <property type="match status" value="1"/>
</dbReference>
<name>A0ABV2TQM8_9RHOO</name>
<dbReference type="RefSeq" id="WP_354602696.1">
    <property type="nucleotide sequence ID" value="NZ_JBEWZI010000032.1"/>
</dbReference>
<sequence>MPPNLADIPDATPRAEPLRAASKRPYVVMGNRFTPLQEIQPFTQTGIGSWYGKKFHGKKTANGEAYDMYAMTAAHPTLPLPSYARVTNLSNGRSVVVRVNDRGPFLHSRIIDLSYAAAWKLGYVNQGSAKLQIDAIVPDDLDSLIASSPVMQRVVEPASVTEVATPAIPASASPVVSAEVPAAASESGIFLQLGAFASSTNADKYRDALQNDLKWLQQAVQTRFIGDKYRLHVGPFRDVDEARGIADRIAASLNVQPFVVTR</sequence>
<dbReference type="CDD" id="cd22268">
    <property type="entry name" value="DPBB_RlpA-like"/>
    <property type="match status" value="1"/>
</dbReference>
<evidence type="ECO:0000256" key="2">
    <source>
        <dbReference type="ARBA" id="ARBA00023239"/>
    </source>
</evidence>
<dbReference type="Proteomes" id="UP001549691">
    <property type="component" value="Unassembled WGS sequence"/>
</dbReference>
<organism evidence="7 8">
    <name type="scientific">Uliginosibacterium flavum</name>
    <dbReference type="NCBI Taxonomy" id="1396831"/>
    <lineage>
        <taxon>Bacteria</taxon>
        <taxon>Pseudomonadati</taxon>
        <taxon>Pseudomonadota</taxon>
        <taxon>Betaproteobacteria</taxon>
        <taxon>Rhodocyclales</taxon>
        <taxon>Zoogloeaceae</taxon>
        <taxon>Uliginosibacterium</taxon>
    </lineage>
</organism>
<dbReference type="PANTHER" id="PTHR34183:SF1">
    <property type="entry name" value="ENDOLYTIC PEPTIDOGLYCAN TRANSGLYCOSYLASE RLPA"/>
    <property type="match status" value="1"/>
</dbReference>
<proteinExistence type="inferred from homology"/>
<reference evidence="7 8" key="1">
    <citation type="submission" date="2024-07" db="EMBL/GenBank/DDBJ databases">
        <title>Uliginosibacterium flavum JJ3220;KACC:17644.</title>
        <authorList>
            <person name="Kim M.K."/>
        </authorList>
    </citation>
    <scope>NUCLEOTIDE SEQUENCE [LARGE SCALE GENOMIC DNA]</scope>
    <source>
        <strain evidence="7 8">KACC:17644</strain>
    </source>
</reference>
<evidence type="ECO:0000256" key="3">
    <source>
        <dbReference type="ARBA" id="ARBA00023316"/>
    </source>
</evidence>
<evidence type="ECO:0000256" key="4">
    <source>
        <dbReference type="HAMAP-Rule" id="MF_02071"/>
    </source>
</evidence>
<evidence type="ECO:0000256" key="1">
    <source>
        <dbReference type="ARBA" id="ARBA00022729"/>
    </source>
</evidence>
<evidence type="ECO:0000313" key="7">
    <source>
        <dbReference type="EMBL" id="MET7016237.1"/>
    </source>
</evidence>
<dbReference type="EC" id="4.2.2.-" evidence="4"/>
<dbReference type="SUPFAM" id="SSF50685">
    <property type="entry name" value="Barwin-like endoglucanases"/>
    <property type="match status" value="1"/>
</dbReference>
<dbReference type="Pfam" id="PF03330">
    <property type="entry name" value="DPBB_1"/>
    <property type="match status" value="1"/>
</dbReference>
<dbReference type="PROSITE" id="PS51724">
    <property type="entry name" value="SPOR"/>
    <property type="match status" value="1"/>
</dbReference>
<comment type="caution">
    <text evidence="7">The sequence shown here is derived from an EMBL/GenBank/DDBJ whole genome shotgun (WGS) entry which is preliminary data.</text>
</comment>
<dbReference type="NCBIfam" id="TIGR00413">
    <property type="entry name" value="rlpA"/>
    <property type="match status" value="1"/>
</dbReference>
<dbReference type="InterPro" id="IPR034718">
    <property type="entry name" value="RlpA"/>
</dbReference>
<dbReference type="InterPro" id="IPR009009">
    <property type="entry name" value="RlpA-like_DPBB"/>
</dbReference>
<dbReference type="InterPro" id="IPR036908">
    <property type="entry name" value="RlpA-like_sf"/>
</dbReference>
<comment type="similarity">
    <text evidence="4 5">Belongs to the RlpA family.</text>
</comment>